<dbReference type="PANTHER" id="PTHR12732:SF8">
    <property type="entry name" value="NUCLEAR MRNA EXPORT PROTEIN THP1"/>
    <property type="match status" value="1"/>
</dbReference>
<evidence type="ECO:0008006" key="3">
    <source>
        <dbReference type="Google" id="ProtNLM"/>
    </source>
</evidence>
<sequence length="378" mass="44824">MEISEGINEKILQRDGKTISKLFKLKCMIATRNLSVTNFSKVHSPFSLLLFHQYDLIKSPSFEKSLNIFLQFTSSIKEEDDWINPIFKKIAFNTLICCNETQNIEKYAVQLTNVFKQIYFKKENITTSEVNSNFSSQKNIIYEQKSLVFYISAMIFNLYFKINNYRLADNLLLILENNNNKNMKSDLQDILLFNYYKGMLKLYRNNISQARDYINYVFKNCSKKMRNRIFVPFFIVNFMTGKIVKEKSLEIYKCEYLKPLYKKLVNCRFDFSDELRNLENIFLKYNVLKISEYFLDYIILRMNLIKVFKLFCVDNKLEIFYVIEICKMNGIKLDGSDITTWILNIIDKEIVKGYLSISKGVIVFSKVNPFPKLDNLVF</sequence>
<proteinExistence type="predicted"/>
<comment type="caution">
    <text evidence="1">The sequence shown here is derived from an EMBL/GenBank/DDBJ whole genome shotgun (WGS) entry which is preliminary data.</text>
</comment>
<dbReference type="GO" id="GO:0000973">
    <property type="term" value="P:post-transcriptional tethering of RNA polymerase II gene DNA at nuclear periphery"/>
    <property type="evidence" value="ECO:0007669"/>
    <property type="project" value="TreeGrafter"/>
</dbReference>
<dbReference type="GO" id="GO:0003690">
    <property type="term" value="F:double-stranded DNA binding"/>
    <property type="evidence" value="ECO:0007669"/>
    <property type="project" value="InterPro"/>
</dbReference>
<evidence type="ECO:0000313" key="1">
    <source>
        <dbReference type="EMBL" id="TBU02050.1"/>
    </source>
</evidence>
<protein>
    <recommendedName>
        <fullName evidence="3">PCI domain-containing protein</fullName>
    </recommendedName>
</protein>
<dbReference type="VEuPathDB" id="MicrosporidiaDB:CWI36_1201p0020"/>
<dbReference type="EMBL" id="PITI01001201">
    <property type="protein sequence ID" value="TBU02050.1"/>
    <property type="molecule type" value="Genomic_DNA"/>
</dbReference>
<dbReference type="InterPro" id="IPR036388">
    <property type="entry name" value="WH-like_DNA-bd_sf"/>
</dbReference>
<dbReference type="Proteomes" id="UP000291404">
    <property type="component" value="Unassembled WGS sequence"/>
</dbReference>
<dbReference type="GO" id="GO:0070390">
    <property type="term" value="C:transcription export complex 2"/>
    <property type="evidence" value="ECO:0007669"/>
    <property type="project" value="TreeGrafter"/>
</dbReference>
<evidence type="ECO:0000313" key="2">
    <source>
        <dbReference type="Proteomes" id="UP000291404"/>
    </source>
</evidence>
<reference evidence="1 2" key="1">
    <citation type="submission" date="2017-12" db="EMBL/GenBank/DDBJ databases">
        <authorList>
            <person name="Pombert J.-F."/>
            <person name="Haag K.L."/>
            <person name="Ebert D."/>
        </authorList>
    </citation>
    <scope>NUCLEOTIDE SEQUENCE [LARGE SCALE GENOMIC DNA]</scope>
    <source>
        <strain evidence="1">BE-OM-2</strain>
    </source>
</reference>
<organism evidence="1 2">
    <name type="scientific">Hamiltosporidium magnivora</name>
    <dbReference type="NCBI Taxonomy" id="148818"/>
    <lineage>
        <taxon>Eukaryota</taxon>
        <taxon>Fungi</taxon>
        <taxon>Fungi incertae sedis</taxon>
        <taxon>Microsporidia</taxon>
        <taxon>Dubosqiidae</taxon>
        <taxon>Hamiltosporidium</taxon>
    </lineage>
</organism>
<dbReference type="PANTHER" id="PTHR12732">
    <property type="entry name" value="UNCHARACTERIZED PROTEASOME COMPONENT REGION PCI-CONTAINING"/>
    <property type="match status" value="1"/>
</dbReference>
<dbReference type="Gene3D" id="1.10.10.10">
    <property type="entry name" value="Winged helix-like DNA-binding domain superfamily/Winged helix DNA-binding domain"/>
    <property type="match status" value="1"/>
</dbReference>
<name>A0A4Q9L608_9MICR</name>
<gene>
    <name evidence="1" type="ORF">CWI36_1201p0020</name>
</gene>
<dbReference type="VEuPathDB" id="MicrosporidiaDB:CWI39_0075p0030"/>
<dbReference type="AlphaFoldDB" id="A0A4Q9L608"/>
<dbReference type="GO" id="GO:0006368">
    <property type="term" value="P:transcription elongation by RNA polymerase II"/>
    <property type="evidence" value="ECO:0007669"/>
    <property type="project" value="TreeGrafter"/>
</dbReference>
<dbReference type="STRING" id="148818.A0A4Q9L608"/>
<dbReference type="GO" id="GO:0016973">
    <property type="term" value="P:poly(A)+ mRNA export from nucleus"/>
    <property type="evidence" value="ECO:0007669"/>
    <property type="project" value="TreeGrafter"/>
</dbReference>
<dbReference type="InterPro" id="IPR045114">
    <property type="entry name" value="Csn12-like"/>
</dbReference>
<keyword evidence="2" id="KW-1185">Reference proteome</keyword>
<dbReference type="GO" id="GO:0003723">
    <property type="term" value="F:RNA binding"/>
    <property type="evidence" value="ECO:0007669"/>
    <property type="project" value="InterPro"/>
</dbReference>
<accession>A0A4Q9L608</accession>